<dbReference type="GO" id="GO:0140359">
    <property type="term" value="F:ABC-type transporter activity"/>
    <property type="evidence" value="ECO:0007669"/>
    <property type="project" value="InterPro"/>
</dbReference>
<keyword evidence="3" id="KW-1003">Cell membrane</keyword>
<dbReference type="InterPro" id="IPR003439">
    <property type="entry name" value="ABC_transporter-like_ATP-bd"/>
</dbReference>
<evidence type="ECO:0000256" key="5">
    <source>
        <dbReference type="ARBA" id="ARBA00022741"/>
    </source>
</evidence>
<keyword evidence="6 8" id="KW-0067">ATP-binding</keyword>
<evidence type="ECO:0000256" key="2">
    <source>
        <dbReference type="ARBA" id="ARBA00022448"/>
    </source>
</evidence>
<accession>A0A1K0IEP4</accession>
<evidence type="ECO:0000256" key="3">
    <source>
        <dbReference type="ARBA" id="ARBA00022475"/>
    </source>
</evidence>
<dbReference type="InterPro" id="IPR003593">
    <property type="entry name" value="AAA+_ATPase"/>
</dbReference>
<comment type="similarity">
    <text evidence="1">Belongs to the ABC transporter superfamily.</text>
</comment>
<dbReference type="SMART" id="SM00382">
    <property type="entry name" value="AAA"/>
    <property type="match status" value="1"/>
</dbReference>
<dbReference type="Pfam" id="PF00005">
    <property type="entry name" value="ABC_tran"/>
    <property type="match status" value="1"/>
</dbReference>
<dbReference type="PANTHER" id="PTHR46743:SF2">
    <property type="entry name" value="TEICHOIC ACIDS EXPORT ATP-BINDING PROTEIN TAGH"/>
    <property type="match status" value="1"/>
</dbReference>
<dbReference type="Gene3D" id="3.40.50.300">
    <property type="entry name" value="P-loop containing nucleotide triphosphate hydrolases"/>
    <property type="match status" value="1"/>
</dbReference>
<dbReference type="RefSeq" id="WP_340524687.1">
    <property type="nucleotide sequence ID" value="NZ_FMSH01000173.1"/>
</dbReference>
<dbReference type="PROSITE" id="PS00211">
    <property type="entry name" value="ABC_TRANSPORTER_1"/>
    <property type="match status" value="1"/>
</dbReference>
<dbReference type="InterPro" id="IPR027417">
    <property type="entry name" value="P-loop_NTPase"/>
</dbReference>
<name>A0A1K0IEP4_CUPNE</name>
<keyword evidence="4" id="KW-0472">Membrane</keyword>
<evidence type="ECO:0000256" key="1">
    <source>
        <dbReference type="ARBA" id="ARBA00005417"/>
    </source>
</evidence>
<organism evidence="8">
    <name type="scientific">Cupriavidus necator</name>
    <name type="common">Alcaligenes eutrophus</name>
    <name type="synonym">Ralstonia eutropha</name>
    <dbReference type="NCBI Taxonomy" id="106590"/>
    <lineage>
        <taxon>Bacteria</taxon>
        <taxon>Pseudomonadati</taxon>
        <taxon>Pseudomonadota</taxon>
        <taxon>Betaproteobacteria</taxon>
        <taxon>Burkholderiales</taxon>
        <taxon>Burkholderiaceae</taxon>
        <taxon>Cupriavidus</taxon>
    </lineage>
</organism>
<protein>
    <submittedName>
        <fullName evidence="8">Polysialic acid transport ATP-binding protein KpsT</fullName>
    </submittedName>
</protein>
<evidence type="ECO:0000313" key="8">
    <source>
        <dbReference type="EMBL" id="SCU75811.1"/>
    </source>
</evidence>
<keyword evidence="2" id="KW-0813">Transport</keyword>
<feature type="domain" description="ABC transporter" evidence="7">
    <location>
        <begin position="2"/>
        <end position="221"/>
    </location>
</feature>
<sequence length="221" mass="24356">MIEVRDVYKRYRGDPGAHWVLNGVSFRIPRSGRLALIGANGAGKSTLLRLVGGIDQPNRGVVLRNCRVSWPLGLSGGFQGSLTGAQNAKFVCRIHGVPDDQLDEKVRFIQEFSELGSAIDAPVRTYSSGMRARLAFALSLAFDFDTYLVDELTAVGDLAFRRKSQKAFEDLAARAGLVMVSHSDSTLRSFCQSAIWLHDGRARWFDSVDDALREYKESVAA</sequence>
<reference evidence="8" key="1">
    <citation type="submission" date="2016-09" db="EMBL/GenBank/DDBJ databases">
        <authorList>
            <person name="Capua I."/>
            <person name="De Benedictis P."/>
            <person name="Joannis T."/>
            <person name="Lombin L.H."/>
            <person name="Cattoli G."/>
        </authorList>
    </citation>
    <scope>NUCLEOTIDE SEQUENCE</scope>
    <source>
        <strain evidence="8">B9</strain>
    </source>
</reference>
<dbReference type="GO" id="GO:0005524">
    <property type="term" value="F:ATP binding"/>
    <property type="evidence" value="ECO:0007669"/>
    <property type="project" value="UniProtKB-KW"/>
</dbReference>
<evidence type="ECO:0000256" key="6">
    <source>
        <dbReference type="ARBA" id="ARBA00022840"/>
    </source>
</evidence>
<evidence type="ECO:0000259" key="7">
    <source>
        <dbReference type="PROSITE" id="PS50893"/>
    </source>
</evidence>
<keyword evidence="4" id="KW-0997">Cell inner membrane</keyword>
<evidence type="ECO:0000256" key="4">
    <source>
        <dbReference type="ARBA" id="ARBA00022519"/>
    </source>
</evidence>
<dbReference type="CDD" id="cd03220">
    <property type="entry name" value="ABC_KpsT_Wzt"/>
    <property type="match status" value="1"/>
</dbReference>
<proteinExistence type="inferred from homology"/>
<dbReference type="GO" id="GO:0016020">
    <property type="term" value="C:membrane"/>
    <property type="evidence" value="ECO:0007669"/>
    <property type="project" value="InterPro"/>
</dbReference>
<dbReference type="AlphaFoldDB" id="A0A1K0IEP4"/>
<dbReference type="PANTHER" id="PTHR46743">
    <property type="entry name" value="TEICHOIC ACIDS EXPORT ATP-BINDING PROTEIN TAGH"/>
    <property type="match status" value="1"/>
</dbReference>
<dbReference type="PROSITE" id="PS50893">
    <property type="entry name" value="ABC_TRANSPORTER_2"/>
    <property type="match status" value="1"/>
</dbReference>
<gene>
    <name evidence="8" type="primary">kpsT</name>
    <name evidence="8" type="ORF">CNECB9_2540044</name>
</gene>
<dbReference type="SUPFAM" id="SSF52540">
    <property type="entry name" value="P-loop containing nucleoside triphosphate hydrolases"/>
    <property type="match status" value="1"/>
</dbReference>
<dbReference type="GO" id="GO:0016887">
    <property type="term" value="F:ATP hydrolysis activity"/>
    <property type="evidence" value="ECO:0007669"/>
    <property type="project" value="InterPro"/>
</dbReference>
<dbReference type="EMBL" id="FMSH01000173">
    <property type="protein sequence ID" value="SCU75811.1"/>
    <property type="molecule type" value="Genomic_DNA"/>
</dbReference>
<dbReference type="InterPro" id="IPR017871">
    <property type="entry name" value="ABC_transporter-like_CS"/>
</dbReference>
<keyword evidence="5" id="KW-0547">Nucleotide-binding</keyword>
<dbReference type="InterPro" id="IPR050683">
    <property type="entry name" value="Bact_Polysacc_Export_ATP-bd"/>
</dbReference>
<dbReference type="InterPro" id="IPR015860">
    <property type="entry name" value="ABC_transpr_TagH-like"/>
</dbReference>